<sequence length="175" mass="18861">MRRAAIERLLPAAYQRAAVPGSVLSALLDAMETLHEPDERLLADVDSLFSAYRTSEALAAYLTRWVALDQVITSPSGARLPIRPGDLRNLVAIGAHLAQWRGTPYGMRRALEVATGVPGFTVVEPADRPFHLIVRVPPAAADRLALVTRLVSVEKPAATTFEVVVEPALPPIPTA</sequence>
<accession>A0ABV8LT06</accession>
<evidence type="ECO:0000313" key="2">
    <source>
        <dbReference type="Proteomes" id="UP001595816"/>
    </source>
</evidence>
<dbReference type="Proteomes" id="UP001595816">
    <property type="component" value="Unassembled WGS sequence"/>
</dbReference>
<comment type="caution">
    <text evidence="1">The sequence shown here is derived from an EMBL/GenBank/DDBJ whole genome shotgun (WGS) entry which is preliminary data.</text>
</comment>
<gene>
    <name evidence="1" type="ORF">ACFOZ4_26625</name>
</gene>
<dbReference type="RefSeq" id="WP_253761618.1">
    <property type="nucleotide sequence ID" value="NZ_JAMZDZ010000001.1"/>
</dbReference>
<evidence type="ECO:0000313" key="1">
    <source>
        <dbReference type="EMBL" id="MFC4134201.1"/>
    </source>
</evidence>
<name>A0ABV8LT06_9ACTN</name>
<keyword evidence="2" id="KW-1185">Reference proteome</keyword>
<reference evidence="2" key="1">
    <citation type="journal article" date="2019" name="Int. J. Syst. Evol. Microbiol.">
        <title>The Global Catalogue of Microorganisms (GCM) 10K type strain sequencing project: providing services to taxonomists for standard genome sequencing and annotation.</title>
        <authorList>
            <consortium name="The Broad Institute Genomics Platform"/>
            <consortium name="The Broad Institute Genome Sequencing Center for Infectious Disease"/>
            <person name="Wu L."/>
            <person name="Ma J."/>
        </authorList>
    </citation>
    <scope>NUCLEOTIDE SEQUENCE [LARGE SCALE GENOMIC DNA]</scope>
    <source>
        <strain evidence="2">CGMCC 4.7289</strain>
    </source>
</reference>
<proteinExistence type="predicted"/>
<protein>
    <submittedName>
        <fullName evidence="1">Phage tail protein</fullName>
    </submittedName>
</protein>
<organism evidence="1 2">
    <name type="scientific">Hamadaea flava</name>
    <dbReference type="NCBI Taxonomy" id="1742688"/>
    <lineage>
        <taxon>Bacteria</taxon>
        <taxon>Bacillati</taxon>
        <taxon>Actinomycetota</taxon>
        <taxon>Actinomycetes</taxon>
        <taxon>Micromonosporales</taxon>
        <taxon>Micromonosporaceae</taxon>
        <taxon>Hamadaea</taxon>
    </lineage>
</organism>
<dbReference type="EMBL" id="JBHSAY010000015">
    <property type="protein sequence ID" value="MFC4134201.1"/>
    <property type="molecule type" value="Genomic_DNA"/>
</dbReference>